<evidence type="ECO:0000256" key="3">
    <source>
        <dbReference type="ARBA" id="ARBA00022516"/>
    </source>
</evidence>
<keyword evidence="10" id="KW-1208">Phospholipid metabolism</keyword>
<proteinExistence type="inferred from homology"/>
<evidence type="ECO:0000256" key="11">
    <source>
        <dbReference type="SAM" id="Phobius"/>
    </source>
</evidence>
<organism evidence="12 13">
    <name type="scientific">Nitrosococcus wardiae</name>
    <dbReference type="NCBI Taxonomy" id="1814290"/>
    <lineage>
        <taxon>Bacteria</taxon>
        <taxon>Pseudomonadati</taxon>
        <taxon>Pseudomonadota</taxon>
        <taxon>Gammaproteobacteria</taxon>
        <taxon>Chromatiales</taxon>
        <taxon>Chromatiaceae</taxon>
        <taxon>Nitrosococcus</taxon>
    </lineage>
</organism>
<dbReference type="GO" id="GO:0008654">
    <property type="term" value="P:phospholipid biosynthetic process"/>
    <property type="evidence" value="ECO:0007669"/>
    <property type="project" value="UniProtKB-KW"/>
</dbReference>
<sequence length="170" mass="18737">MKIIGLIGVSHLFTVANLCSGMLSIFFFAQGGFIKGASLLLVAVVLDTLDGKVAELMGQKNAFRRQLDSLADLVSFGVAPTFLYYMLSFPSTFITTILLFFVTCGMLRLARYNISQQKDFEGVPITINGIIFPLLYAVSLIFPGSLSFWPVVFAIMGLLMVSSIRIKRLF</sequence>
<evidence type="ECO:0000256" key="7">
    <source>
        <dbReference type="ARBA" id="ARBA00023098"/>
    </source>
</evidence>
<evidence type="ECO:0000256" key="10">
    <source>
        <dbReference type="ARBA" id="ARBA00023264"/>
    </source>
</evidence>
<dbReference type="EC" id="2.7.8.8" evidence="12"/>
<gene>
    <name evidence="12" type="primary">pssA</name>
    <name evidence="12" type="ORF">E3U44_17275</name>
</gene>
<dbReference type="GO" id="GO:0016020">
    <property type="term" value="C:membrane"/>
    <property type="evidence" value="ECO:0007669"/>
    <property type="project" value="UniProtKB-SubCell"/>
</dbReference>
<keyword evidence="4 12" id="KW-0808">Transferase</keyword>
<keyword evidence="8 11" id="KW-0472">Membrane</keyword>
<dbReference type="AlphaFoldDB" id="A0A4P7C518"/>
<dbReference type="KEGG" id="nwr:E3U44_17275"/>
<keyword evidence="13" id="KW-1185">Reference proteome</keyword>
<keyword evidence="3" id="KW-0444">Lipid biosynthesis</keyword>
<evidence type="ECO:0000313" key="12">
    <source>
        <dbReference type="EMBL" id="QBQ56066.1"/>
    </source>
</evidence>
<dbReference type="InterPro" id="IPR043130">
    <property type="entry name" value="CDP-OH_PTrfase_TM_dom"/>
</dbReference>
<accession>A0A4P7C518</accession>
<dbReference type="NCBIfam" id="TIGR00473">
    <property type="entry name" value="pssA"/>
    <property type="match status" value="1"/>
</dbReference>
<reference evidence="12 13" key="1">
    <citation type="submission" date="2019-03" db="EMBL/GenBank/DDBJ databases">
        <title>The genome sequence of Nitrosococcus wardiae strain D1FHST reveals the archetypal metabolic capacity of ammonia-oxidizing Gammaproteobacteria.</title>
        <authorList>
            <person name="Wang L."/>
            <person name="Lim C.K."/>
            <person name="Hanson T.E."/>
            <person name="Dang H."/>
            <person name="Klotz M.G."/>
        </authorList>
    </citation>
    <scope>NUCLEOTIDE SEQUENCE [LARGE SCALE GENOMIC DNA]</scope>
    <source>
        <strain evidence="12 13">D1FHS</strain>
    </source>
</reference>
<protein>
    <submittedName>
        <fullName evidence="12">CDP-diacylglycerol--serine O-phosphatidyltransferase</fullName>
        <ecNumber evidence="12">2.7.8.8</ecNumber>
    </submittedName>
</protein>
<keyword evidence="6 11" id="KW-1133">Transmembrane helix</keyword>
<evidence type="ECO:0000256" key="5">
    <source>
        <dbReference type="ARBA" id="ARBA00022692"/>
    </source>
</evidence>
<dbReference type="GO" id="GO:0003882">
    <property type="term" value="F:CDP-diacylglycerol-serine O-phosphatidyltransferase activity"/>
    <property type="evidence" value="ECO:0007669"/>
    <property type="project" value="UniProtKB-EC"/>
</dbReference>
<feature type="transmembrane region" description="Helical" evidence="11">
    <location>
        <begin position="148"/>
        <end position="166"/>
    </location>
</feature>
<dbReference type="Proteomes" id="UP000294325">
    <property type="component" value="Chromosome"/>
</dbReference>
<evidence type="ECO:0000313" key="13">
    <source>
        <dbReference type="Proteomes" id="UP000294325"/>
    </source>
</evidence>
<dbReference type="InterPro" id="IPR004533">
    <property type="entry name" value="CDP-diaglyc--ser_O-PTrfase"/>
</dbReference>
<dbReference type="InterPro" id="IPR000462">
    <property type="entry name" value="CDP-OH_P_trans"/>
</dbReference>
<comment type="subcellular location">
    <subcellularLocation>
        <location evidence="1">Membrane</location>
        <topology evidence="1">Multi-pass membrane protein</topology>
    </subcellularLocation>
</comment>
<keyword evidence="7" id="KW-0443">Lipid metabolism</keyword>
<dbReference type="OrthoDB" id="9777147at2"/>
<dbReference type="EMBL" id="CP038033">
    <property type="protein sequence ID" value="QBQ56066.1"/>
    <property type="molecule type" value="Genomic_DNA"/>
</dbReference>
<keyword evidence="5 11" id="KW-0812">Transmembrane</keyword>
<dbReference type="Pfam" id="PF01066">
    <property type="entry name" value="CDP-OH_P_transf"/>
    <property type="match status" value="1"/>
</dbReference>
<feature type="transmembrane region" description="Helical" evidence="11">
    <location>
        <begin position="93"/>
        <end position="110"/>
    </location>
</feature>
<dbReference type="Gene3D" id="1.20.120.1760">
    <property type="match status" value="1"/>
</dbReference>
<evidence type="ECO:0000256" key="8">
    <source>
        <dbReference type="ARBA" id="ARBA00023136"/>
    </source>
</evidence>
<name>A0A4P7C518_9GAMM</name>
<evidence type="ECO:0000256" key="6">
    <source>
        <dbReference type="ARBA" id="ARBA00022989"/>
    </source>
</evidence>
<evidence type="ECO:0000256" key="4">
    <source>
        <dbReference type="ARBA" id="ARBA00022679"/>
    </source>
</evidence>
<evidence type="ECO:0000256" key="2">
    <source>
        <dbReference type="ARBA" id="ARBA00010441"/>
    </source>
</evidence>
<keyword evidence="9" id="KW-0594">Phospholipid biosynthesis</keyword>
<feature type="transmembrane region" description="Helical" evidence="11">
    <location>
        <begin position="122"/>
        <end position="142"/>
    </location>
</feature>
<comment type="similarity">
    <text evidence="2">Belongs to the CDP-alcohol phosphatidyltransferase class-I family.</text>
</comment>
<evidence type="ECO:0000256" key="1">
    <source>
        <dbReference type="ARBA" id="ARBA00004141"/>
    </source>
</evidence>
<dbReference type="RefSeq" id="WP_134359319.1">
    <property type="nucleotide sequence ID" value="NZ_CP038033.1"/>
</dbReference>
<evidence type="ECO:0000256" key="9">
    <source>
        <dbReference type="ARBA" id="ARBA00023209"/>
    </source>
</evidence>